<evidence type="ECO:0000313" key="2">
    <source>
        <dbReference type="EMBL" id="QUP54459.1"/>
    </source>
</evidence>
<accession>A0ABX7ZI14</accession>
<name>A0ABX7ZI14_9RALS</name>
<protein>
    <submittedName>
        <fullName evidence="2">Uncharacterized protein</fullName>
    </submittedName>
</protein>
<dbReference type="Proteomes" id="UP000677898">
    <property type="component" value="Chromosome"/>
</dbReference>
<keyword evidence="3" id="KW-1185">Reference proteome</keyword>
<dbReference type="EMBL" id="CP046729">
    <property type="protein sequence ID" value="QUP54459.1"/>
    <property type="molecule type" value="Genomic_DNA"/>
</dbReference>
<dbReference type="RefSeq" id="WP_211903747.1">
    <property type="nucleotide sequence ID" value="NZ_CP046729.1"/>
</dbReference>
<evidence type="ECO:0000313" key="3">
    <source>
        <dbReference type="Proteomes" id="UP000677898"/>
    </source>
</evidence>
<sequence length="227" mass="24754">MPLPLILAGMAVEELVVWGLGLLATSYVAANAAKGTAKVLQQAMENAQSTPTTQTDTTTIVGKGKMNCGEDGKYGDLLKKTGDGKLDRDHVPSKAALKQTARQILEDTGLIEKITQTQLDALFGKGSNPGEIAKQGQAIAIPKKDHQEHSDTYGRRNTPEKIKDDSKDLQKAAEKDTKTIEEAEGKQMDDECAETYKKAAEKIKKKTHAEYVKELTQLIKDTMKNVK</sequence>
<organism evidence="2 3">
    <name type="scientific">Ralstonia syzygii</name>
    <dbReference type="NCBI Taxonomy" id="28097"/>
    <lineage>
        <taxon>Bacteria</taxon>
        <taxon>Pseudomonadati</taxon>
        <taxon>Pseudomonadota</taxon>
        <taxon>Betaproteobacteria</taxon>
        <taxon>Burkholderiales</taxon>
        <taxon>Burkholderiaceae</taxon>
        <taxon>Ralstonia</taxon>
        <taxon>Ralstonia solanacearum species complex</taxon>
    </lineage>
</organism>
<feature type="region of interest" description="Disordered" evidence="1">
    <location>
        <begin position="142"/>
        <end position="189"/>
    </location>
</feature>
<proteinExistence type="predicted"/>
<gene>
    <name evidence="2" type="ORF">GO998_12215</name>
</gene>
<evidence type="ECO:0000256" key="1">
    <source>
        <dbReference type="SAM" id="MobiDB-lite"/>
    </source>
</evidence>
<reference evidence="2 3" key="1">
    <citation type="journal article" date="2021" name="Phytopathology">
        <title>Complete genome sequence of Ralstonia syzygii subsp. indonesiensis strain LLRS-1, isolated from wilted tobacco in China.</title>
        <authorList>
            <person name="Lu C.H."/>
            <person name="Li J.Y."/>
            <person name="Mi M.G."/>
            <person name="Lin Z.L."/>
            <person name="Jiang N."/>
            <person name="Gai X."/>
            <person name="Ma J.H."/>
            <person name="Lei L.P."/>
            <person name="Xia Z.Y."/>
        </authorList>
    </citation>
    <scope>NUCLEOTIDE SEQUENCE [LARGE SCALE GENOMIC DNA]</scope>
    <source>
        <strain evidence="2 3">LLRS-1</strain>
    </source>
</reference>